<comment type="caution">
    <text evidence="2">The sequence shown here is derived from an EMBL/GenBank/DDBJ whole genome shotgun (WGS) entry which is preliminary data.</text>
</comment>
<keyword evidence="1" id="KW-0732">Signal</keyword>
<evidence type="ECO:0008006" key="4">
    <source>
        <dbReference type="Google" id="ProtNLM"/>
    </source>
</evidence>
<keyword evidence="3" id="KW-1185">Reference proteome</keyword>
<feature type="signal peptide" evidence="1">
    <location>
        <begin position="1"/>
        <end position="21"/>
    </location>
</feature>
<protein>
    <recommendedName>
        <fullName evidence="4">Protein TsetseEP domain-containing protein</fullName>
    </recommendedName>
</protein>
<dbReference type="Proteomes" id="UP001152888">
    <property type="component" value="Unassembled WGS sequence"/>
</dbReference>
<gene>
    <name evidence="2" type="ORF">ACAOBT_LOCUS7688</name>
</gene>
<dbReference type="OrthoDB" id="1890790at2759"/>
<feature type="chain" id="PRO_5040287992" description="Protein TsetseEP domain-containing protein" evidence="1">
    <location>
        <begin position="22"/>
        <end position="226"/>
    </location>
</feature>
<dbReference type="EMBL" id="CAKOFQ010006750">
    <property type="protein sequence ID" value="CAH1968123.1"/>
    <property type="molecule type" value="Genomic_DNA"/>
</dbReference>
<dbReference type="AlphaFoldDB" id="A0A9P0KBK4"/>
<evidence type="ECO:0000313" key="2">
    <source>
        <dbReference type="EMBL" id="CAH1968123.1"/>
    </source>
</evidence>
<evidence type="ECO:0000256" key="1">
    <source>
        <dbReference type="SAM" id="SignalP"/>
    </source>
</evidence>
<proteinExistence type="predicted"/>
<sequence>MQIIATYLAFTILALLDLISAQSIPTQTEQANLLRDVNEVFELLKLAADEESDIVLKSVEHDVDLIEKRASYTLGLLERIILMRLSCDANSISSLDYRPHIKTVKLEGVAALTACSASSLDRVRSGAAHLKNITTHAVSSGQGVLNKLDACSKKSGLAVIACYRNIIVNDVTPVKVALMDTIKTHKEKCSEVAAIRNDVNKCVDMTVEQYRSLLEVELEKALRNMT</sequence>
<evidence type="ECO:0000313" key="3">
    <source>
        <dbReference type="Proteomes" id="UP001152888"/>
    </source>
</evidence>
<name>A0A9P0KBK4_ACAOB</name>
<accession>A0A9P0KBK4</accession>
<reference evidence="2" key="1">
    <citation type="submission" date="2022-03" db="EMBL/GenBank/DDBJ databases">
        <authorList>
            <person name="Sayadi A."/>
        </authorList>
    </citation>
    <scope>NUCLEOTIDE SEQUENCE</scope>
</reference>
<organism evidence="2 3">
    <name type="scientific">Acanthoscelides obtectus</name>
    <name type="common">Bean weevil</name>
    <name type="synonym">Bruchus obtectus</name>
    <dbReference type="NCBI Taxonomy" id="200917"/>
    <lineage>
        <taxon>Eukaryota</taxon>
        <taxon>Metazoa</taxon>
        <taxon>Ecdysozoa</taxon>
        <taxon>Arthropoda</taxon>
        <taxon>Hexapoda</taxon>
        <taxon>Insecta</taxon>
        <taxon>Pterygota</taxon>
        <taxon>Neoptera</taxon>
        <taxon>Endopterygota</taxon>
        <taxon>Coleoptera</taxon>
        <taxon>Polyphaga</taxon>
        <taxon>Cucujiformia</taxon>
        <taxon>Chrysomeloidea</taxon>
        <taxon>Chrysomelidae</taxon>
        <taxon>Bruchinae</taxon>
        <taxon>Bruchini</taxon>
        <taxon>Acanthoscelides</taxon>
    </lineage>
</organism>